<evidence type="ECO:0000256" key="2">
    <source>
        <dbReference type="ARBA" id="ARBA00004370"/>
    </source>
</evidence>
<dbReference type="AlphaFoldDB" id="A0A7S3VEN2"/>
<comment type="similarity">
    <text evidence="3">Belongs to the glycosyltransferase group 1 family. Glycosyltransferase 4 subfamily.</text>
</comment>
<keyword evidence="6" id="KW-0808">Transferase</keyword>
<protein>
    <recommendedName>
        <fullName evidence="10">Digalactosyldiacylglycerol synthase</fullName>
    </recommendedName>
</protein>
<evidence type="ECO:0000313" key="9">
    <source>
        <dbReference type="EMBL" id="CAE0474534.1"/>
    </source>
</evidence>
<name>A0A7S3VEN2_9STRA</name>
<gene>
    <name evidence="9" type="ORF">CDEB00056_LOCUS19387</name>
</gene>
<dbReference type="GO" id="GO:0016020">
    <property type="term" value="C:membrane"/>
    <property type="evidence" value="ECO:0007669"/>
    <property type="project" value="UniProtKB-SubCell"/>
</dbReference>
<evidence type="ECO:0000256" key="6">
    <source>
        <dbReference type="ARBA" id="ARBA00022679"/>
    </source>
</evidence>
<dbReference type="CDD" id="cd01635">
    <property type="entry name" value="Glycosyltransferase_GTB-type"/>
    <property type="match status" value="1"/>
</dbReference>
<organism evidence="9">
    <name type="scientific">Chaetoceros debilis</name>
    <dbReference type="NCBI Taxonomy" id="122233"/>
    <lineage>
        <taxon>Eukaryota</taxon>
        <taxon>Sar</taxon>
        <taxon>Stramenopiles</taxon>
        <taxon>Ochrophyta</taxon>
        <taxon>Bacillariophyta</taxon>
        <taxon>Coscinodiscophyceae</taxon>
        <taxon>Chaetocerotophycidae</taxon>
        <taxon>Chaetocerotales</taxon>
        <taxon>Chaetocerotaceae</taxon>
        <taxon>Chaetoceros</taxon>
    </lineage>
</organism>
<dbReference type="InterPro" id="IPR044525">
    <property type="entry name" value="DGDG1/2"/>
</dbReference>
<accession>A0A7S3VEN2</accession>
<reference evidence="9" key="1">
    <citation type="submission" date="2021-01" db="EMBL/GenBank/DDBJ databases">
        <authorList>
            <person name="Corre E."/>
            <person name="Pelletier E."/>
            <person name="Niang G."/>
            <person name="Scheremetjew M."/>
            <person name="Finn R."/>
            <person name="Kale V."/>
            <person name="Holt S."/>
            <person name="Cochrane G."/>
            <person name="Meng A."/>
            <person name="Brown T."/>
            <person name="Cohen L."/>
        </authorList>
    </citation>
    <scope>NUCLEOTIDE SEQUENCE</scope>
    <source>
        <strain evidence="9">MM31A-1</strain>
    </source>
</reference>
<evidence type="ECO:0008006" key="10">
    <source>
        <dbReference type="Google" id="ProtNLM"/>
    </source>
</evidence>
<dbReference type="EMBL" id="HBIO01025257">
    <property type="protein sequence ID" value="CAE0474534.1"/>
    <property type="molecule type" value="Transcribed_RNA"/>
</dbReference>
<evidence type="ECO:0000256" key="1">
    <source>
        <dbReference type="ARBA" id="ARBA00004229"/>
    </source>
</evidence>
<evidence type="ECO:0000256" key="5">
    <source>
        <dbReference type="ARBA" id="ARBA00022640"/>
    </source>
</evidence>
<proteinExistence type="inferred from homology"/>
<dbReference type="PANTHER" id="PTHR46132">
    <property type="entry name" value="DIGALACTOSYLDIACYLGLYCEROL SYNTHASE 2, CHLOROPLASTIC"/>
    <property type="match status" value="1"/>
</dbReference>
<feature type="region of interest" description="Disordered" evidence="8">
    <location>
        <begin position="329"/>
        <end position="373"/>
    </location>
</feature>
<dbReference type="SUPFAM" id="SSF53756">
    <property type="entry name" value="UDP-Glycosyltransferase/glycogen phosphorylase"/>
    <property type="match status" value="1"/>
</dbReference>
<dbReference type="GO" id="GO:0009507">
    <property type="term" value="C:chloroplast"/>
    <property type="evidence" value="ECO:0007669"/>
    <property type="project" value="UniProtKB-SubCell"/>
</dbReference>
<dbReference type="PANTHER" id="PTHR46132:SF1">
    <property type="entry name" value="DIGALACTOSYLDIACYLGLYCEROL SYNTHASE 2, CHLOROPLASTIC"/>
    <property type="match status" value="1"/>
</dbReference>
<sequence>METTADSDLSDTSRSIHIVTTATLPWLTGTAVNPLLRSLYFQKSRTESAKVTLVIPWVVKNNERKEVYPNHIFSDGKAGMKEQEAHVRKWAAETAGMVPESKTLRIQFYPATYQNKLGSILTLVDICSLITTPDVDVCILEEPEHLTWFPMPSYSDNLIKPDDFMPISDIGWMAKFTHVVGIIHTNYPEYCRSYGVRGSRRLTAKTLQALSKLVCRSYCNKIIKLSATLPVMADYKECICNTHGVRSDFLRDQKDTNEKSVMNSDTETKIYFIGKIIWAKGFNFLLQCEEKYYEEVGEYFPIDIYGGGPDVESIKRSFFGVRGKLGHNEPDSSLTIDGRSSSIDEGDQPSEEGSNKGNTLPEDQDEQHQKDDTLSHLSETMIKAMPFLKDYIEKEEDNAVSSQEKLSTSIKTLKDSLDLVKNYPKLNFQFENIPKTRYEWRKTAIPANFKGPRDHAALKFSQHKIFVNPSITEVLCTTSNEALAMGKFVILPKHPSNEFFYQFPNCLAYKDLKEFVSHVKFALTHEPTPLTNELSHHFTWEAAMDRLIDASVITKEDQKILEESGRLQRDKRKAWIHKESGRMIKGDVLQNVMKCPSVDLKEYELEYEGLEKERESYMLNLAGDGGPKSLMFLSFMIAIVSYFLQR</sequence>
<evidence type="ECO:0000256" key="8">
    <source>
        <dbReference type="SAM" id="MobiDB-lite"/>
    </source>
</evidence>
<keyword evidence="7" id="KW-0472">Membrane</keyword>
<comment type="subcellular location">
    <subcellularLocation>
        <location evidence="2">Membrane</location>
    </subcellularLocation>
    <subcellularLocation>
        <location evidence="1">Plastid</location>
        <location evidence="1">Chloroplast</location>
    </subcellularLocation>
</comment>
<evidence type="ECO:0000256" key="7">
    <source>
        <dbReference type="ARBA" id="ARBA00023136"/>
    </source>
</evidence>
<keyword evidence="5" id="KW-0934">Plastid</keyword>
<evidence type="ECO:0000256" key="4">
    <source>
        <dbReference type="ARBA" id="ARBA00022528"/>
    </source>
</evidence>
<keyword evidence="4" id="KW-0150">Chloroplast</keyword>
<dbReference type="GO" id="GO:0046481">
    <property type="term" value="F:digalactosyldiacylglycerol synthase activity"/>
    <property type="evidence" value="ECO:0007669"/>
    <property type="project" value="InterPro"/>
</dbReference>
<evidence type="ECO:0000256" key="3">
    <source>
        <dbReference type="ARBA" id="ARBA00009481"/>
    </source>
</evidence>
<feature type="compositionally biased region" description="Polar residues" evidence="8">
    <location>
        <begin position="331"/>
        <end position="343"/>
    </location>
</feature>